<dbReference type="PROSITE" id="PS51935">
    <property type="entry name" value="NLPC_P60"/>
    <property type="match status" value="1"/>
</dbReference>
<dbReference type="Pfam" id="PF00877">
    <property type="entry name" value="NLPC_P60"/>
    <property type="match status" value="1"/>
</dbReference>
<evidence type="ECO:0000256" key="4">
    <source>
        <dbReference type="ARBA" id="ARBA00022807"/>
    </source>
</evidence>
<feature type="signal peptide" evidence="6">
    <location>
        <begin position="1"/>
        <end position="20"/>
    </location>
</feature>
<organism evidence="9 10">
    <name type="scientific">Paenibacillus dendritiformis C454</name>
    <dbReference type="NCBI Taxonomy" id="1131935"/>
    <lineage>
        <taxon>Bacteria</taxon>
        <taxon>Bacillati</taxon>
        <taxon>Bacillota</taxon>
        <taxon>Bacilli</taxon>
        <taxon>Bacillales</taxon>
        <taxon>Paenibacillaceae</taxon>
        <taxon>Paenibacillus</taxon>
    </lineage>
</organism>
<reference evidence="9 10" key="1">
    <citation type="journal article" date="2012" name="J. Bacteriol.">
        <title>Genome Sequence of the Pattern-Forming Social Bacterium Paenibacillus dendritiformis C454 Chiral Morphotype.</title>
        <authorList>
            <person name="Sirota-Madi A."/>
            <person name="Olender T."/>
            <person name="Helman Y."/>
            <person name="Brainis I."/>
            <person name="Finkelshtein A."/>
            <person name="Roth D."/>
            <person name="Hagai E."/>
            <person name="Leshkowitz D."/>
            <person name="Brodsky L."/>
            <person name="Galatenko V."/>
            <person name="Nikolaev V."/>
            <person name="Gutnick D.L."/>
            <person name="Lancet D."/>
            <person name="Ben-Jacob E."/>
        </authorList>
    </citation>
    <scope>NUCLEOTIDE SEQUENCE [LARGE SCALE GENOMIC DNA]</scope>
    <source>
        <strain evidence="9 10">C454</strain>
    </source>
</reference>
<dbReference type="InterPro" id="IPR003646">
    <property type="entry name" value="SH3-like_bac-type"/>
</dbReference>
<evidence type="ECO:0000259" key="7">
    <source>
        <dbReference type="PROSITE" id="PS51781"/>
    </source>
</evidence>
<keyword evidence="2" id="KW-0645">Protease</keyword>
<keyword evidence="6" id="KW-0732">Signal</keyword>
<dbReference type="SMART" id="SM00287">
    <property type="entry name" value="SH3b"/>
    <property type="match status" value="1"/>
</dbReference>
<dbReference type="GO" id="GO:0006508">
    <property type="term" value="P:proteolysis"/>
    <property type="evidence" value="ECO:0007669"/>
    <property type="project" value="UniProtKB-KW"/>
</dbReference>
<dbReference type="STRING" id="1131935.PDENDC454_15092"/>
<dbReference type="SUPFAM" id="SSF50044">
    <property type="entry name" value="SH3-domain"/>
    <property type="match status" value="1"/>
</dbReference>
<dbReference type="PANTHER" id="PTHR47053:SF1">
    <property type="entry name" value="MUREIN DD-ENDOPEPTIDASE MEPH-RELATED"/>
    <property type="match status" value="1"/>
</dbReference>
<evidence type="ECO:0000256" key="5">
    <source>
        <dbReference type="SAM" id="MobiDB-lite"/>
    </source>
</evidence>
<dbReference type="SUPFAM" id="SSF54001">
    <property type="entry name" value="Cysteine proteinases"/>
    <property type="match status" value="1"/>
</dbReference>
<evidence type="ECO:0000313" key="10">
    <source>
        <dbReference type="Proteomes" id="UP000003900"/>
    </source>
</evidence>
<dbReference type="Gene3D" id="3.90.1720.10">
    <property type="entry name" value="endopeptidase domain like (from Nostoc punctiforme)"/>
    <property type="match status" value="1"/>
</dbReference>
<dbReference type="RefSeq" id="WP_006677516.1">
    <property type="nucleotide sequence ID" value="NZ_AHKH01000037.1"/>
</dbReference>
<evidence type="ECO:0000256" key="1">
    <source>
        <dbReference type="ARBA" id="ARBA00007074"/>
    </source>
</evidence>
<feature type="domain" description="NlpC/P60" evidence="8">
    <location>
        <begin position="128"/>
        <end position="273"/>
    </location>
</feature>
<dbReference type="PANTHER" id="PTHR47053">
    <property type="entry name" value="MUREIN DD-ENDOPEPTIDASE MEPH-RELATED"/>
    <property type="match status" value="1"/>
</dbReference>
<dbReference type="Proteomes" id="UP000003900">
    <property type="component" value="Unassembled WGS sequence"/>
</dbReference>
<dbReference type="InterPro" id="IPR038765">
    <property type="entry name" value="Papain-like_cys_pep_sf"/>
</dbReference>
<dbReference type="Gene3D" id="2.30.30.40">
    <property type="entry name" value="SH3 Domains"/>
    <property type="match status" value="1"/>
</dbReference>
<dbReference type="EMBL" id="AHKH01000037">
    <property type="protein sequence ID" value="EHQ61465.1"/>
    <property type="molecule type" value="Genomic_DNA"/>
</dbReference>
<protein>
    <submittedName>
        <fullName evidence="9">NLP/P60 family protein</fullName>
    </submittedName>
</protein>
<dbReference type="InterPro" id="IPR036028">
    <property type="entry name" value="SH3-like_dom_sf"/>
</dbReference>
<comment type="caution">
    <text evidence="9">The sequence shown here is derived from an EMBL/GenBank/DDBJ whole genome shotgun (WGS) entry which is preliminary data.</text>
</comment>
<dbReference type="AlphaFoldDB" id="H3SHK5"/>
<dbReference type="PATRIC" id="fig|1131935.3.peg.3134"/>
<dbReference type="GO" id="GO:0008234">
    <property type="term" value="F:cysteine-type peptidase activity"/>
    <property type="evidence" value="ECO:0007669"/>
    <property type="project" value="UniProtKB-KW"/>
</dbReference>
<dbReference type="InterPro" id="IPR051202">
    <property type="entry name" value="Peptidase_C40"/>
</dbReference>
<feature type="chain" id="PRO_5038914505" evidence="6">
    <location>
        <begin position="21"/>
        <end position="274"/>
    </location>
</feature>
<keyword evidence="10" id="KW-1185">Reference proteome</keyword>
<feature type="domain" description="SH3b" evidence="7">
    <location>
        <begin position="38"/>
        <end position="105"/>
    </location>
</feature>
<name>H3SHK5_9BACL</name>
<evidence type="ECO:0000256" key="2">
    <source>
        <dbReference type="ARBA" id="ARBA00022670"/>
    </source>
</evidence>
<comment type="similarity">
    <text evidence="1">Belongs to the peptidase C40 family.</text>
</comment>
<accession>H3SHK5</accession>
<evidence type="ECO:0000256" key="3">
    <source>
        <dbReference type="ARBA" id="ARBA00022801"/>
    </source>
</evidence>
<keyword evidence="3" id="KW-0378">Hydrolase</keyword>
<gene>
    <name evidence="9" type="ORF">PDENDC454_15092</name>
</gene>
<evidence type="ECO:0000259" key="8">
    <source>
        <dbReference type="PROSITE" id="PS51935"/>
    </source>
</evidence>
<dbReference type="Pfam" id="PF08239">
    <property type="entry name" value="SH3_3"/>
    <property type="match status" value="1"/>
</dbReference>
<feature type="region of interest" description="Disordered" evidence="5">
    <location>
        <begin position="105"/>
        <end position="127"/>
    </location>
</feature>
<proteinExistence type="inferred from homology"/>
<sequence length="274" mass="29827">MKKQLLLGLLMVTMAGQVFAGVSHAAEAPQAAAAQQVSTSQTGNIIASVNLRKEPSTSSSVIRLMKKGEKVTILDKHNSSWYKVKDEKGNTGYMSTSSKYIQVAESGTANQPSDKPSVSDQADSSSRAAKIEKVIQVGEKYLGTPYEFGSNRNSTKTFDCSAFVRQAYKEALGIVLPTDSRKQGSWIKSNSTAKTSISQLKRGDLMFFMSYKGSKASDYKGVNKSTERITHVGIYLGDGKILHTYSQKSGGVRVNNVLNTTWEHRFLFGGSVVK</sequence>
<dbReference type="OrthoDB" id="9813118at2"/>
<evidence type="ECO:0000256" key="6">
    <source>
        <dbReference type="SAM" id="SignalP"/>
    </source>
</evidence>
<keyword evidence="4" id="KW-0788">Thiol protease</keyword>
<dbReference type="InterPro" id="IPR000064">
    <property type="entry name" value="NLP_P60_dom"/>
</dbReference>
<dbReference type="PROSITE" id="PS51781">
    <property type="entry name" value="SH3B"/>
    <property type="match status" value="1"/>
</dbReference>
<evidence type="ECO:0000313" key="9">
    <source>
        <dbReference type="EMBL" id="EHQ61465.1"/>
    </source>
</evidence>